<evidence type="ECO:0000256" key="7">
    <source>
        <dbReference type="SAM" id="Phobius"/>
    </source>
</evidence>
<organism evidence="9 10">
    <name type="scientific">Fodinicola feengrottensis</name>
    <dbReference type="NCBI Taxonomy" id="435914"/>
    <lineage>
        <taxon>Bacteria</taxon>
        <taxon>Bacillati</taxon>
        <taxon>Actinomycetota</taxon>
        <taxon>Actinomycetes</taxon>
        <taxon>Mycobacteriales</taxon>
        <taxon>Fodinicola</taxon>
    </lineage>
</organism>
<comment type="caution">
    <text evidence="9">The sequence shown here is derived from an EMBL/GenBank/DDBJ whole genome shotgun (WGS) entry which is preliminary data.</text>
</comment>
<dbReference type="PANTHER" id="PTHR43495">
    <property type="entry name" value="GABA PERMEASE"/>
    <property type="match status" value="1"/>
</dbReference>
<feature type="transmembrane region" description="Helical" evidence="7">
    <location>
        <begin position="54"/>
        <end position="72"/>
    </location>
</feature>
<feature type="transmembrane region" description="Helical" evidence="7">
    <location>
        <begin position="25"/>
        <end position="48"/>
    </location>
</feature>
<dbReference type="PROSITE" id="PS00218">
    <property type="entry name" value="AMINO_ACID_PERMEASE_1"/>
    <property type="match status" value="1"/>
</dbReference>
<feature type="transmembrane region" description="Helical" evidence="7">
    <location>
        <begin position="415"/>
        <end position="433"/>
    </location>
</feature>
<keyword evidence="5 7" id="KW-1133">Transmembrane helix</keyword>
<protein>
    <submittedName>
        <fullName evidence="9">Amino acid permease</fullName>
    </submittedName>
</protein>
<comment type="subcellular location">
    <subcellularLocation>
        <location evidence="1">Membrane</location>
        <topology evidence="1">Multi-pass membrane protein</topology>
    </subcellularLocation>
</comment>
<sequence length="472" mass="49289">MANTVESPETAAPAGLKRALSSRQIAMMAIGSAIGTGLFLGSGLAISFAGPAVIVAYVIGAVVALAVAYALAEMTVAHPEAAGFGAIAARYLGAGAGFVQRWIYWTAVVVNIGAEVVAAGIYVRFWWPGVPLWVPAVGFSVLMLVVNVLSVRFFGEFEFWFAMIKVVTIVLFVLIGVVAIVTGLPGHPASGLRAVTAYGGFTPNGLGGIWLALTVVTFSYLGTEAVAVAAGESKNPRKDVPRAARSMVLRLGLFYILAIAVVIAIVPWTQTAKANGVSESPFVQLFTTAGVPAAAVIMNFVVLTAALSAMNSNLYVGSRMVHSLALDGMAPRWLAGVSSRGVPVRSLGLSAVGLALAIGISLISPDNAFAALVGLALFGALVTWLLIFATLLAFRRRRAAEGQPPSLVRLRGGPVPVVLAMIFLVSVIVTTAFTPQFWIVLPAGVPFLVALCLAYLVVRTIRRSRAKTQSAR</sequence>
<evidence type="ECO:0000259" key="8">
    <source>
        <dbReference type="Pfam" id="PF00324"/>
    </source>
</evidence>
<evidence type="ECO:0000256" key="1">
    <source>
        <dbReference type="ARBA" id="ARBA00004141"/>
    </source>
</evidence>
<evidence type="ECO:0000256" key="6">
    <source>
        <dbReference type="ARBA" id="ARBA00023136"/>
    </source>
</evidence>
<feature type="transmembrane region" description="Helical" evidence="7">
    <location>
        <begin position="166"/>
        <end position="187"/>
    </location>
</feature>
<evidence type="ECO:0000256" key="4">
    <source>
        <dbReference type="ARBA" id="ARBA00022970"/>
    </source>
</evidence>
<dbReference type="Pfam" id="PF00324">
    <property type="entry name" value="AA_permease"/>
    <property type="match status" value="1"/>
</dbReference>
<dbReference type="PANTHER" id="PTHR43495:SF5">
    <property type="entry name" value="GAMMA-AMINOBUTYRIC ACID PERMEASE"/>
    <property type="match status" value="1"/>
</dbReference>
<keyword evidence="10" id="KW-1185">Reference proteome</keyword>
<evidence type="ECO:0000256" key="5">
    <source>
        <dbReference type="ARBA" id="ARBA00022989"/>
    </source>
</evidence>
<evidence type="ECO:0000256" key="2">
    <source>
        <dbReference type="ARBA" id="ARBA00022448"/>
    </source>
</evidence>
<dbReference type="Proteomes" id="UP001500618">
    <property type="component" value="Unassembled WGS sequence"/>
</dbReference>
<feature type="transmembrane region" description="Helical" evidence="7">
    <location>
        <begin position="439"/>
        <end position="458"/>
    </location>
</feature>
<accession>A0ABP4TN33</accession>
<feature type="transmembrane region" description="Helical" evidence="7">
    <location>
        <begin position="342"/>
        <end position="363"/>
    </location>
</feature>
<gene>
    <name evidence="9" type="ORF">GCM10009765_45180</name>
</gene>
<dbReference type="InterPro" id="IPR004840">
    <property type="entry name" value="Amino_acid_permease_CS"/>
</dbReference>
<keyword evidence="6 7" id="KW-0472">Membrane</keyword>
<name>A0ABP4TN33_9ACTN</name>
<proteinExistence type="predicted"/>
<feature type="transmembrane region" description="Helical" evidence="7">
    <location>
        <begin position="133"/>
        <end position="154"/>
    </location>
</feature>
<keyword evidence="4" id="KW-0029">Amino-acid transport</keyword>
<dbReference type="RefSeq" id="WP_344312383.1">
    <property type="nucleotide sequence ID" value="NZ_BAAANY010000018.1"/>
</dbReference>
<evidence type="ECO:0000256" key="3">
    <source>
        <dbReference type="ARBA" id="ARBA00022692"/>
    </source>
</evidence>
<feature type="transmembrane region" description="Helical" evidence="7">
    <location>
        <begin position="102"/>
        <end position="127"/>
    </location>
</feature>
<evidence type="ECO:0000313" key="10">
    <source>
        <dbReference type="Proteomes" id="UP001500618"/>
    </source>
</evidence>
<feature type="transmembrane region" description="Helical" evidence="7">
    <location>
        <begin position="251"/>
        <end position="269"/>
    </location>
</feature>
<feature type="domain" description="Amino acid permease/ SLC12A" evidence="8">
    <location>
        <begin position="25"/>
        <end position="437"/>
    </location>
</feature>
<dbReference type="InterPro" id="IPR004841">
    <property type="entry name" value="AA-permease/SLC12A_dom"/>
</dbReference>
<reference evidence="10" key="1">
    <citation type="journal article" date="2019" name="Int. J. Syst. Evol. Microbiol.">
        <title>The Global Catalogue of Microorganisms (GCM) 10K type strain sequencing project: providing services to taxonomists for standard genome sequencing and annotation.</title>
        <authorList>
            <consortium name="The Broad Institute Genomics Platform"/>
            <consortium name="The Broad Institute Genome Sequencing Center for Infectious Disease"/>
            <person name="Wu L."/>
            <person name="Ma J."/>
        </authorList>
    </citation>
    <scope>NUCLEOTIDE SEQUENCE [LARGE SCALE GENOMIC DNA]</scope>
    <source>
        <strain evidence="10">JCM 14718</strain>
    </source>
</reference>
<feature type="transmembrane region" description="Helical" evidence="7">
    <location>
        <begin position="289"/>
        <end position="310"/>
    </location>
</feature>
<dbReference type="EMBL" id="BAAANY010000018">
    <property type="protein sequence ID" value="GAA1690652.1"/>
    <property type="molecule type" value="Genomic_DNA"/>
</dbReference>
<dbReference type="Gene3D" id="1.20.1740.10">
    <property type="entry name" value="Amino acid/polyamine transporter I"/>
    <property type="match status" value="1"/>
</dbReference>
<feature type="transmembrane region" description="Helical" evidence="7">
    <location>
        <begin position="207"/>
        <end position="230"/>
    </location>
</feature>
<feature type="transmembrane region" description="Helical" evidence="7">
    <location>
        <begin position="369"/>
        <end position="394"/>
    </location>
</feature>
<keyword evidence="3 7" id="KW-0812">Transmembrane</keyword>
<evidence type="ECO:0000313" key="9">
    <source>
        <dbReference type="EMBL" id="GAA1690652.1"/>
    </source>
</evidence>
<keyword evidence="2" id="KW-0813">Transport</keyword>
<dbReference type="PIRSF" id="PIRSF006060">
    <property type="entry name" value="AA_transporter"/>
    <property type="match status" value="1"/>
</dbReference>